<dbReference type="Gene3D" id="3.90.580.10">
    <property type="entry name" value="Zinc finger, CHC2-type domain"/>
    <property type="match status" value="1"/>
</dbReference>
<dbReference type="GO" id="GO:0006269">
    <property type="term" value="P:DNA replication, synthesis of primer"/>
    <property type="evidence" value="ECO:0007669"/>
    <property type="project" value="UniProtKB-KW"/>
</dbReference>
<evidence type="ECO:0000256" key="4">
    <source>
        <dbReference type="ARBA" id="ARBA00022695"/>
    </source>
</evidence>
<keyword evidence="10" id="KW-1185">Reference proteome</keyword>
<keyword evidence="1" id="KW-0240">DNA-directed RNA polymerase</keyword>
<dbReference type="eggNOG" id="COG5519">
    <property type="taxonomic scope" value="Bacteria"/>
</dbReference>
<dbReference type="InterPro" id="IPR006171">
    <property type="entry name" value="TOPRIM_dom"/>
</dbReference>
<evidence type="ECO:0000256" key="3">
    <source>
        <dbReference type="ARBA" id="ARBA00022679"/>
    </source>
</evidence>
<feature type="compositionally biased region" description="Basic and acidic residues" evidence="7">
    <location>
        <begin position="331"/>
        <end position="344"/>
    </location>
</feature>
<feature type="domain" description="DNA primase/helicase Gp4 N-terminal Bacteriophage T7-like" evidence="8">
    <location>
        <begin position="34"/>
        <end position="72"/>
    </location>
</feature>
<dbReference type="HOGENOM" id="CLU_005630_2_0_6"/>
<dbReference type="Pfam" id="PF06048">
    <property type="entry name" value="DUF927"/>
    <property type="match status" value="1"/>
</dbReference>
<keyword evidence="5" id="KW-0235">DNA replication</keyword>
<evidence type="ECO:0000256" key="7">
    <source>
        <dbReference type="SAM" id="MobiDB-lite"/>
    </source>
</evidence>
<evidence type="ECO:0000313" key="10">
    <source>
        <dbReference type="Proteomes" id="UP000001446"/>
    </source>
</evidence>
<dbReference type="InterPro" id="IPR013237">
    <property type="entry name" value="Phage_T7_Gp4_N"/>
</dbReference>
<dbReference type="CDD" id="cd01029">
    <property type="entry name" value="TOPRIM_primases"/>
    <property type="match status" value="1"/>
</dbReference>
<dbReference type="InterPro" id="IPR009270">
    <property type="entry name" value="DUF927"/>
</dbReference>
<evidence type="ECO:0000256" key="2">
    <source>
        <dbReference type="ARBA" id="ARBA00022515"/>
    </source>
</evidence>
<dbReference type="SMART" id="SM00778">
    <property type="entry name" value="Prim_Zn_Ribbon"/>
    <property type="match status" value="1"/>
</dbReference>
<dbReference type="EMBL" id="CP001836">
    <property type="protein sequence ID" value="ACZ77248.1"/>
    <property type="molecule type" value="Genomic_DNA"/>
</dbReference>
<protein>
    <recommendedName>
        <fullName evidence="8">DNA primase/helicase Gp4 N-terminal Bacteriophage T7-like domain-containing protein</fullName>
    </recommendedName>
</protein>
<dbReference type="STRING" id="590409.Dd586_2398"/>
<dbReference type="OrthoDB" id="784829at2"/>
<organism evidence="9 10">
    <name type="scientific">Dickeya zeae (strain Ech586)</name>
    <name type="common">Dickeya dadantii (strain Ech586)</name>
    <dbReference type="NCBI Taxonomy" id="590409"/>
    <lineage>
        <taxon>Bacteria</taxon>
        <taxon>Pseudomonadati</taxon>
        <taxon>Pseudomonadota</taxon>
        <taxon>Gammaproteobacteria</taxon>
        <taxon>Enterobacterales</taxon>
        <taxon>Pectobacteriaceae</taxon>
        <taxon>Dickeya</taxon>
        <taxon>Dickeya parazeae</taxon>
    </lineage>
</organism>
<keyword evidence="2" id="KW-0639">Primosome</keyword>
<dbReference type="AlphaFoldDB" id="D2C284"/>
<keyword evidence="3" id="KW-0808">Transferase</keyword>
<dbReference type="KEGG" id="ddc:Dd586_2398"/>
<name>D2C284_DICZ5</name>
<sequence length="899" mass="97272">MRNIDFIREVTRSAVGCWPDVLALLGIEVPRHPTTLTPCPACGGKDRFQFDNLDGRGTWHCRHCEPEAGDGLALVMNVRQCNAADAARLVADVLGMPAGAPAPDTRQHDTRQSSSADEQARTAEKARRFAARLKKLIAQAQPGESAYLAGKGLTGLSYPLLPDGTLLLTLQDASGTTAAAQTISPDGRKRQVADSAKRGAYHAVNAPAQPDTVIIAEGLATALSVHQMCPEALTLAAIDAGNMVPVAKAMRTRYARVRIILAADNDIKPDTPNAGKDWAEKAARAVNGQVALPPTDTKADWDDYRQQYGLMAATQAFAASLYSPPADEPDDSRPTHSDPLKPHVQSRRDGVFWITPKVDKDSGEIINNESWLCSSLAVVGIGRDDKDQYLIMRWRPIGAKTDTTQAIPLADIGEREGWRTLKNGGVNVTTKNSLRAILADWLQRSAARDIWHIAHATGWQCGAYLMPDGEIIGTPDRPVLFSGRSAAAAGYTVSGTAAGWRDTVARLAGGNYAMMTGMAAALAAPLIGLVGADGFGIHFYEQSSAGKTTTASVATSLYGNPELLRLTWYGTALGLANEAAAHNDALMPLDEVGQGADPVSVAQAAYALFNGVGKLQGAKEGGNRELKRWRTVAISTGEMDLETFIASVGRKTKAGQLVRLLNIPLSKTARFHEHANGKQHADALKDACQQYHGAAGRAWIKHLADHPQQAIEAVRAAETRWRSLIPADYGEQVHRVAARFAVMDAALSLGRVITGWDEQAGRDAIQHSFNAWVREFGTGNKEHQQIIEQCEAFLNAHGLSRFAPLPYNPQDLPIRDLAGYRDRGKHDAAPMMFYTFPATFEGEIARGFNVRQFAEILRCAGMLTPPTSGRGYQRKSPRIDGRQINVYVLQYRPEDDSPE</sequence>
<feature type="region of interest" description="Disordered" evidence="7">
    <location>
        <begin position="322"/>
        <end position="344"/>
    </location>
</feature>
<dbReference type="GO" id="GO:0004386">
    <property type="term" value="F:helicase activity"/>
    <property type="evidence" value="ECO:0007669"/>
    <property type="project" value="InterPro"/>
</dbReference>
<keyword evidence="6" id="KW-0804">Transcription</keyword>
<dbReference type="InterPro" id="IPR034154">
    <property type="entry name" value="TOPRIM_DnaG/twinkle"/>
</dbReference>
<evidence type="ECO:0000256" key="6">
    <source>
        <dbReference type="ARBA" id="ARBA00023163"/>
    </source>
</evidence>
<dbReference type="eggNOG" id="COG4643">
    <property type="taxonomic scope" value="Bacteria"/>
</dbReference>
<dbReference type="Proteomes" id="UP000001446">
    <property type="component" value="Chromosome"/>
</dbReference>
<dbReference type="GO" id="GO:0008270">
    <property type="term" value="F:zinc ion binding"/>
    <property type="evidence" value="ECO:0007669"/>
    <property type="project" value="InterPro"/>
</dbReference>
<dbReference type="Gene3D" id="3.40.1360.10">
    <property type="match status" value="1"/>
</dbReference>
<dbReference type="GO" id="GO:0000428">
    <property type="term" value="C:DNA-directed RNA polymerase complex"/>
    <property type="evidence" value="ECO:0007669"/>
    <property type="project" value="UniProtKB-KW"/>
</dbReference>
<proteinExistence type="predicted"/>
<gene>
    <name evidence="9" type="ordered locus">Dd586_2398</name>
</gene>
<dbReference type="InterPro" id="IPR036977">
    <property type="entry name" value="DNA_primase_Znf_CHC2"/>
</dbReference>
<feature type="region of interest" description="Disordered" evidence="7">
    <location>
        <begin position="98"/>
        <end position="124"/>
    </location>
</feature>
<dbReference type="Pfam" id="PF13362">
    <property type="entry name" value="Toprim_3"/>
    <property type="match status" value="1"/>
</dbReference>
<dbReference type="GO" id="GO:0016779">
    <property type="term" value="F:nucleotidyltransferase activity"/>
    <property type="evidence" value="ECO:0007669"/>
    <property type="project" value="UniProtKB-KW"/>
</dbReference>
<evidence type="ECO:0000313" key="9">
    <source>
        <dbReference type="EMBL" id="ACZ77248.1"/>
    </source>
</evidence>
<dbReference type="RefSeq" id="WP_012885061.1">
    <property type="nucleotide sequence ID" value="NC_013592.1"/>
</dbReference>
<evidence type="ECO:0000256" key="1">
    <source>
        <dbReference type="ARBA" id="ARBA00022478"/>
    </source>
</evidence>
<accession>D2C284</accession>
<dbReference type="Pfam" id="PF08273">
    <property type="entry name" value="Zn_Ribbon_Prim"/>
    <property type="match status" value="1"/>
</dbReference>
<evidence type="ECO:0000259" key="8">
    <source>
        <dbReference type="SMART" id="SM00778"/>
    </source>
</evidence>
<reference evidence="9" key="1">
    <citation type="submission" date="2009-12" db="EMBL/GenBank/DDBJ databases">
        <title>Complete sequence of Dickeya dadantii Ech586.</title>
        <authorList>
            <consortium name="US DOE Joint Genome Institute"/>
            <person name="Lucas S."/>
            <person name="Copeland A."/>
            <person name="Lapidus A."/>
            <person name="Glavina del Rio T."/>
            <person name="Tice H."/>
            <person name="Bruce D."/>
            <person name="Goodwin L."/>
            <person name="Pitluck S."/>
            <person name="Munk A.C."/>
            <person name="Brettin T."/>
            <person name="Detter J.C."/>
            <person name="Han C."/>
            <person name="Tapia R."/>
            <person name="Larimer F."/>
            <person name="Land M."/>
            <person name="Hauser L."/>
            <person name="Kyrpides N."/>
            <person name="Mikhailova N."/>
            <person name="Balakrishnan V."/>
            <person name="Glasner J."/>
            <person name="Perna N.T."/>
        </authorList>
    </citation>
    <scope>NUCLEOTIDE SEQUENCE [LARGE SCALE GENOMIC DNA]</scope>
    <source>
        <strain evidence="9">Ech586</strain>
    </source>
</reference>
<dbReference type="GO" id="GO:0003677">
    <property type="term" value="F:DNA binding"/>
    <property type="evidence" value="ECO:0007669"/>
    <property type="project" value="InterPro"/>
</dbReference>
<dbReference type="SUPFAM" id="SSF57783">
    <property type="entry name" value="Zinc beta-ribbon"/>
    <property type="match status" value="1"/>
</dbReference>
<dbReference type="GO" id="GO:1990077">
    <property type="term" value="C:primosome complex"/>
    <property type="evidence" value="ECO:0007669"/>
    <property type="project" value="UniProtKB-KW"/>
</dbReference>
<keyword evidence="4" id="KW-0548">Nucleotidyltransferase</keyword>
<evidence type="ECO:0000256" key="5">
    <source>
        <dbReference type="ARBA" id="ARBA00022705"/>
    </source>
</evidence>